<dbReference type="GO" id="GO:0000976">
    <property type="term" value="F:transcription cis-regulatory region binding"/>
    <property type="evidence" value="ECO:0007669"/>
    <property type="project" value="TreeGrafter"/>
</dbReference>
<dbReference type="OrthoDB" id="906552at2759"/>
<dbReference type="PROSITE" id="PS50157">
    <property type="entry name" value="ZINC_FINGER_C2H2_2"/>
    <property type="match status" value="1"/>
</dbReference>
<dbReference type="GO" id="GO:0005634">
    <property type="term" value="C:nucleus"/>
    <property type="evidence" value="ECO:0007669"/>
    <property type="project" value="TreeGrafter"/>
</dbReference>
<dbReference type="PANTHER" id="PTHR46353:SF5">
    <property type="entry name" value="ZINC FINGER PROTEIN 5"/>
    <property type="match status" value="1"/>
</dbReference>
<proteinExistence type="predicted"/>
<dbReference type="SUPFAM" id="SSF57667">
    <property type="entry name" value="beta-beta-alpha zinc fingers"/>
    <property type="match status" value="1"/>
</dbReference>
<evidence type="ECO:0000256" key="2">
    <source>
        <dbReference type="SAM" id="MobiDB-lite"/>
    </source>
</evidence>
<name>A0A9N7NEV6_STRHE</name>
<keyword evidence="1" id="KW-0479">Metal-binding</keyword>
<dbReference type="PROSITE" id="PS00028">
    <property type="entry name" value="ZINC_FINGER_C2H2_1"/>
    <property type="match status" value="1"/>
</dbReference>
<sequence length="203" mass="22882">MEKYSSKSSLKKKLKLFGFEINSPNQTHHDTLTSDAHSIDSSIGSENSLSPTESTKKNKKYECQWCFKVLANSQALGGHQNAHKKERMKKKWLQLQATRAAGLSHYLNSQSFDGSYEYNSSDYDCPPEFCLDEGPQISFSGEDRFSGFGFEQEYAHGFSLTHFDGSSSSSFDYLNNYNYNGYGAKENLDLHLGLGVDYDVPPF</sequence>
<dbReference type="EMBL" id="CACSLK010027837">
    <property type="protein sequence ID" value="CAA0833102.1"/>
    <property type="molecule type" value="Genomic_DNA"/>
</dbReference>
<dbReference type="GO" id="GO:0003700">
    <property type="term" value="F:DNA-binding transcription factor activity"/>
    <property type="evidence" value="ECO:0007669"/>
    <property type="project" value="TreeGrafter"/>
</dbReference>
<dbReference type="InterPro" id="IPR044299">
    <property type="entry name" value="GIS3/ZFP5/ZFP6"/>
</dbReference>
<dbReference type="AlphaFoldDB" id="A0A9N7NEV6"/>
<dbReference type="GO" id="GO:0009740">
    <property type="term" value="P:gibberellic acid mediated signaling pathway"/>
    <property type="evidence" value="ECO:0007669"/>
    <property type="project" value="TreeGrafter"/>
</dbReference>
<organism evidence="4 5">
    <name type="scientific">Striga hermonthica</name>
    <name type="common">Purple witchweed</name>
    <name type="synonym">Buchnera hermonthica</name>
    <dbReference type="NCBI Taxonomy" id="68872"/>
    <lineage>
        <taxon>Eukaryota</taxon>
        <taxon>Viridiplantae</taxon>
        <taxon>Streptophyta</taxon>
        <taxon>Embryophyta</taxon>
        <taxon>Tracheophyta</taxon>
        <taxon>Spermatophyta</taxon>
        <taxon>Magnoliopsida</taxon>
        <taxon>eudicotyledons</taxon>
        <taxon>Gunneridae</taxon>
        <taxon>Pentapetalae</taxon>
        <taxon>asterids</taxon>
        <taxon>lamiids</taxon>
        <taxon>Lamiales</taxon>
        <taxon>Orobanchaceae</taxon>
        <taxon>Buchnereae</taxon>
        <taxon>Striga</taxon>
    </lineage>
</organism>
<keyword evidence="1" id="KW-0863">Zinc-finger</keyword>
<dbReference type="InterPro" id="IPR036236">
    <property type="entry name" value="Znf_C2H2_sf"/>
</dbReference>
<dbReference type="GO" id="GO:0010090">
    <property type="term" value="P:trichome morphogenesis"/>
    <property type="evidence" value="ECO:0007669"/>
    <property type="project" value="InterPro"/>
</dbReference>
<evidence type="ECO:0000313" key="5">
    <source>
        <dbReference type="Proteomes" id="UP001153555"/>
    </source>
</evidence>
<evidence type="ECO:0000259" key="3">
    <source>
        <dbReference type="PROSITE" id="PS50157"/>
    </source>
</evidence>
<evidence type="ECO:0000256" key="1">
    <source>
        <dbReference type="PROSITE-ProRule" id="PRU00042"/>
    </source>
</evidence>
<keyword evidence="1" id="KW-0862">Zinc</keyword>
<dbReference type="GO" id="GO:0009736">
    <property type="term" value="P:cytokinin-activated signaling pathway"/>
    <property type="evidence" value="ECO:0007669"/>
    <property type="project" value="TreeGrafter"/>
</dbReference>
<dbReference type="InterPro" id="IPR013087">
    <property type="entry name" value="Znf_C2H2_type"/>
</dbReference>
<dbReference type="PANTHER" id="PTHR46353">
    <property type="entry name" value="ZINC FINGER PROTEIN 5"/>
    <property type="match status" value="1"/>
</dbReference>
<protein>
    <submittedName>
        <fullName evidence="4">C2H2 and C2HC zinc fingers superfamily protein</fullName>
    </submittedName>
</protein>
<comment type="caution">
    <text evidence="4">The sequence shown here is derived from an EMBL/GenBank/DDBJ whole genome shotgun (WGS) entry which is preliminary data.</text>
</comment>
<feature type="domain" description="C2H2-type" evidence="3">
    <location>
        <begin position="61"/>
        <end position="88"/>
    </location>
</feature>
<keyword evidence="5" id="KW-1185">Reference proteome</keyword>
<gene>
    <name evidence="4" type="ORF">SHERM_28376</name>
</gene>
<dbReference type="Gene3D" id="3.30.160.60">
    <property type="entry name" value="Classic Zinc Finger"/>
    <property type="match status" value="1"/>
</dbReference>
<accession>A0A9N7NEV6</accession>
<feature type="region of interest" description="Disordered" evidence="2">
    <location>
        <begin position="22"/>
        <end position="55"/>
    </location>
</feature>
<dbReference type="GO" id="GO:0008270">
    <property type="term" value="F:zinc ion binding"/>
    <property type="evidence" value="ECO:0007669"/>
    <property type="project" value="UniProtKB-KW"/>
</dbReference>
<dbReference type="Proteomes" id="UP001153555">
    <property type="component" value="Unassembled WGS sequence"/>
</dbReference>
<feature type="compositionally biased region" description="Polar residues" evidence="2">
    <location>
        <begin position="33"/>
        <end position="53"/>
    </location>
</feature>
<reference evidence="4" key="1">
    <citation type="submission" date="2019-12" db="EMBL/GenBank/DDBJ databases">
        <authorList>
            <person name="Scholes J."/>
        </authorList>
    </citation>
    <scope>NUCLEOTIDE SEQUENCE</scope>
</reference>
<evidence type="ECO:0000313" key="4">
    <source>
        <dbReference type="EMBL" id="CAA0833102.1"/>
    </source>
</evidence>